<name>A0A849SGG3_UNCEI</name>
<evidence type="ECO:0000313" key="3">
    <source>
        <dbReference type="EMBL" id="NOT32643.1"/>
    </source>
</evidence>
<feature type="domain" description="FlgD/Vpr Ig-like" evidence="2">
    <location>
        <begin position="1055"/>
        <end position="1111"/>
    </location>
</feature>
<dbReference type="EMBL" id="JABFRW010000006">
    <property type="protein sequence ID" value="NOT32643.1"/>
    <property type="molecule type" value="Genomic_DNA"/>
</dbReference>
<dbReference type="Proteomes" id="UP000580839">
    <property type="component" value="Unassembled WGS sequence"/>
</dbReference>
<evidence type="ECO:0000259" key="2">
    <source>
        <dbReference type="Pfam" id="PF13860"/>
    </source>
</evidence>
<protein>
    <submittedName>
        <fullName evidence="3">T9SS type A sorting domain-containing protein</fullName>
    </submittedName>
</protein>
<comment type="caution">
    <text evidence="3">The sequence shown here is derived from an EMBL/GenBank/DDBJ whole genome shotgun (WGS) entry which is preliminary data.</text>
</comment>
<sequence length="1124" mass="115065">MRFAPPLRVMLALCSLLATAAPAAFAAGPLTSGTVVSGTIAGPTFTETWTFSGSNGQRVLISAVTTSGAPNTSIVLRAPGGTVTWNSSADRLDFQLTANGTWTVEISDVGLNDAGGYSIGFVNLTIGPYTSGGDLDGGAIVSAEIKTGSNAAIGDFDVFTFSGTAGQRIAFAAVETSAASYNTVITIYPPGGGNFEASVNSNRLDHQLLATGTYTAVVEDFANDHTGTYTLSYLNVTAGPFTIAGDLDGGPIASNEIKTGTVSGVGDMDAFTFSGTSGQRVLFVGVATGGAMNSQLWLYPAGGGPPIYISTADRADVQLNATGTWTALIEDAANDQGGNYSVSFMNVSAGPFTSVGDLDGGAIVSAEIKTGNNTGIGDIDAFTFSGVAGQRIAFAAVETSAASYNTVVTIYPPGGGNFEASVNSNRLDHQLLATGTYTAVVEDFANDHTGTYTLSYLNVTAGPFTIAGDLDGGPIASNEIKTGTVSGVGDMDAFTFSGTTGQRVLFVDVATGGAMNSQLWLYPAGGGPPIYVSSADRADVQLNATGTWTALIEDAANDQGGSYSVSFMNVSAGPFTSVGDLDGGAIVSAEIKTGNNTGIGDIDAFTFSGTAGQRIAFAAVETSAASYNTVITIYPPGGGNFEASVNSNRLDHQLLATGTYTAVVEDFANDHTGTYTLSYLNVTAGPFTIAGDLDGGPIASNEIKTGTVSGVGDMDAFTFSGTSGQRVLFVGVATGGAMNSQLWLYPAGGGPPIYVSSADRADVQLNATGTWTALIEDAANDESGSYSVSLMNVSAGPHTSGGDLDGGAIVSGGTRLGNNTGVGDFDAYTFTGTLGQRVVFSAVETSAASYNTVVTIYPPGGGNFEASVNSNRLDHQLLATGTYTAVVEDFAGDHTGTYNLAFVNVTTGIFTSATDPNGGVVTSGAARSGSISPIGDLDVYSFHGTSGQTAQIGAVTTSGLLNTEIWIYPPGGGPATVATSTDNVSYPLTATGYHMVMIEDAGLNDTGNYNFTLSGTLTNVDIPEGPIALLDPIRVVMRPPFPNPFARDAALTYSLPARLPVRMRIFDLQGALVRTLVDGMIEPGVRTASWDGSNDRGERMVSGVYFAELTAGGETVRHKLVRMR</sequence>
<evidence type="ECO:0000256" key="1">
    <source>
        <dbReference type="SAM" id="SignalP"/>
    </source>
</evidence>
<dbReference type="NCBIfam" id="TIGR04183">
    <property type="entry name" value="Por_Secre_tail"/>
    <property type="match status" value="1"/>
</dbReference>
<gene>
    <name evidence="3" type="ORF">HOP12_00560</name>
</gene>
<feature type="signal peptide" evidence="1">
    <location>
        <begin position="1"/>
        <end position="26"/>
    </location>
</feature>
<dbReference type="InterPro" id="IPR025965">
    <property type="entry name" value="FlgD/Vpr_Ig-like"/>
</dbReference>
<feature type="chain" id="PRO_5032674218" evidence="1">
    <location>
        <begin position="27"/>
        <end position="1124"/>
    </location>
</feature>
<evidence type="ECO:0000313" key="4">
    <source>
        <dbReference type="Proteomes" id="UP000580839"/>
    </source>
</evidence>
<reference evidence="3 4" key="1">
    <citation type="submission" date="2020-04" db="EMBL/GenBank/DDBJ databases">
        <title>Metagenomic profiling of ammonia- and methane-oxidizing microorganisms in a Dutch drinking water treatment plant.</title>
        <authorList>
            <person name="Poghosyan L."/>
            <person name="Leucker S."/>
        </authorList>
    </citation>
    <scope>NUCLEOTIDE SEQUENCE [LARGE SCALE GENOMIC DNA]</scope>
    <source>
        <strain evidence="3">S-RSF-IL-03</strain>
    </source>
</reference>
<dbReference type="Pfam" id="PF13860">
    <property type="entry name" value="FlgD_ig"/>
    <property type="match status" value="1"/>
</dbReference>
<accession>A0A849SGG3</accession>
<dbReference type="Gene3D" id="2.60.40.4070">
    <property type="match status" value="1"/>
</dbReference>
<dbReference type="AlphaFoldDB" id="A0A849SGG3"/>
<proteinExistence type="predicted"/>
<dbReference type="InterPro" id="IPR026444">
    <property type="entry name" value="Secre_tail"/>
</dbReference>
<keyword evidence="1" id="KW-0732">Signal</keyword>
<dbReference type="Gene3D" id="2.60.120.380">
    <property type="match status" value="9"/>
</dbReference>
<organism evidence="3 4">
    <name type="scientific">Eiseniibacteriota bacterium</name>
    <dbReference type="NCBI Taxonomy" id="2212470"/>
    <lineage>
        <taxon>Bacteria</taxon>
        <taxon>Candidatus Eiseniibacteriota</taxon>
    </lineage>
</organism>